<sequence length="383" mass="44590">MLVENVEFSSHQLKGVAQICFNQWKEGRAEDAGPFDWEKFKDAFLERLFPLEMREAKVLEFINLVQRNMSVKEYALNFTQLFRYAPAMVADPRARISKFVSGVFEMIVKECRTTMLINCMDISHLIVHSQQIKEEKLKEWSREANRAKIDDDNFSYLRTRVVMFPFPNKPNLEWKGRNSMPKVSVKDIDSETPTLESVPVVNEFPKVFPNDLPAIPSKREIDFDLTNMVFRHYLDMFVILFINDILIYSRTEDEDTNHLRIALQVHKDPQIFVKFSKYEFWLRSMDFLGHIFSSKGIKVDPKKTDAVMCCPRPLSPSNIISFLGLVGYYRRIGLGCSLMQNGKGNTYGSRQLKIHEKNYPINDLELVVVVFALKILRSYIDGV</sequence>
<keyword evidence="6" id="KW-0255">Endonuclease</keyword>
<gene>
    <name evidence="11" type="ORF">MTR67_002433</name>
</gene>
<dbReference type="Pfam" id="PF17917">
    <property type="entry name" value="RT_RNaseH"/>
    <property type="match status" value="1"/>
</dbReference>
<dbReference type="Pfam" id="PF03732">
    <property type="entry name" value="Retrotrans_gag"/>
    <property type="match status" value="1"/>
</dbReference>
<keyword evidence="3" id="KW-0548">Nucleotidyltransferase</keyword>
<dbReference type="GO" id="GO:0003964">
    <property type="term" value="F:RNA-directed DNA polymerase activity"/>
    <property type="evidence" value="ECO:0007669"/>
    <property type="project" value="UniProtKB-KW"/>
</dbReference>
<evidence type="ECO:0000313" key="12">
    <source>
        <dbReference type="Proteomes" id="UP001234989"/>
    </source>
</evidence>
<evidence type="ECO:0008006" key="13">
    <source>
        <dbReference type="Google" id="ProtNLM"/>
    </source>
</evidence>
<keyword evidence="1" id="KW-0645">Protease</keyword>
<dbReference type="InterPro" id="IPR051320">
    <property type="entry name" value="Viral_Replic_Matur_Polypro"/>
</dbReference>
<accession>A0AAF0PQF9</accession>
<dbReference type="SUPFAM" id="SSF56672">
    <property type="entry name" value="DNA/RNA polymerases"/>
    <property type="match status" value="1"/>
</dbReference>
<evidence type="ECO:0000256" key="6">
    <source>
        <dbReference type="ARBA" id="ARBA00022759"/>
    </source>
</evidence>
<dbReference type="GO" id="GO:0006508">
    <property type="term" value="P:proteolysis"/>
    <property type="evidence" value="ECO:0007669"/>
    <property type="project" value="UniProtKB-KW"/>
</dbReference>
<dbReference type="EMBL" id="CP133612">
    <property type="protein sequence ID" value="WMV09048.1"/>
    <property type="molecule type" value="Genomic_DNA"/>
</dbReference>
<dbReference type="AlphaFoldDB" id="A0AAF0PQF9"/>
<keyword evidence="8" id="KW-0695">RNA-directed DNA polymerase</keyword>
<dbReference type="Gene3D" id="3.30.70.270">
    <property type="match status" value="1"/>
</dbReference>
<dbReference type="Proteomes" id="UP001234989">
    <property type="component" value="Chromosome 1"/>
</dbReference>
<feature type="domain" description="Reverse transcriptase RNase H-like" evidence="10">
    <location>
        <begin position="332"/>
        <end position="382"/>
    </location>
</feature>
<dbReference type="InterPro" id="IPR005162">
    <property type="entry name" value="Retrotrans_gag_dom"/>
</dbReference>
<evidence type="ECO:0000259" key="9">
    <source>
        <dbReference type="Pfam" id="PF03732"/>
    </source>
</evidence>
<name>A0AAF0PQF9_SOLVR</name>
<dbReference type="PANTHER" id="PTHR33064:SF37">
    <property type="entry name" value="RIBONUCLEASE H"/>
    <property type="match status" value="1"/>
</dbReference>
<dbReference type="InterPro" id="IPR041373">
    <property type="entry name" value="RT_RNaseH"/>
</dbReference>
<evidence type="ECO:0000256" key="4">
    <source>
        <dbReference type="ARBA" id="ARBA00022722"/>
    </source>
</evidence>
<evidence type="ECO:0000256" key="2">
    <source>
        <dbReference type="ARBA" id="ARBA00022679"/>
    </source>
</evidence>
<keyword evidence="5" id="KW-0064">Aspartyl protease</keyword>
<evidence type="ECO:0000313" key="11">
    <source>
        <dbReference type="EMBL" id="WMV09048.1"/>
    </source>
</evidence>
<dbReference type="PANTHER" id="PTHR33064">
    <property type="entry name" value="POL PROTEIN"/>
    <property type="match status" value="1"/>
</dbReference>
<dbReference type="GO" id="GO:0004519">
    <property type="term" value="F:endonuclease activity"/>
    <property type="evidence" value="ECO:0007669"/>
    <property type="project" value="UniProtKB-KW"/>
</dbReference>
<evidence type="ECO:0000256" key="3">
    <source>
        <dbReference type="ARBA" id="ARBA00022695"/>
    </source>
</evidence>
<keyword evidence="7" id="KW-0378">Hydrolase</keyword>
<keyword evidence="2" id="KW-0808">Transferase</keyword>
<protein>
    <recommendedName>
        <fullName evidence="13">Retrotransposon gag domain-containing protein</fullName>
    </recommendedName>
</protein>
<feature type="domain" description="Retrotransposon gag" evidence="9">
    <location>
        <begin position="9"/>
        <end position="103"/>
    </location>
</feature>
<evidence type="ECO:0000259" key="10">
    <source>
        <dbReference type="Pfam" id="PF17917"/>
    </source>
</evidence>
<proteinExistence type="predicted"/>
<dbReference type="GO" id="GO:0004190">
    <property type="term" value="F:aspartic-type endopeptidase activity"/>
    <property type="evidence" value="ECO:0007669"/>
    <property type="project" value="UniProtKB-KW"/>
</dbReference>
<reference evidence="11" key="1">
    <citation type="submission" date="2023-08" db="EMBL/GenBank/DDBJ databases">
        <title>A de novo genome assembly of Solanum verrucosum Schlechtendal, a Mexican diploid species geographically isolated from the other diploid A-genome species in potato relatives.</title>
        <authorList>
            <person name="Hosaka K."/>
        </authorList>
    </citation>
    <scope>NUCLEOTIDE SEQUENCE</scope>
    <source>
        <tissue evidence="11">Young leaves</tissue>
    </source>
</reference>
<evidence type="ECO:0000256" key="1">
    <source>
        <dbReference type="ARBA" id="ARBA00022670"/>
    </source>
</evidence>
<organism evidence="11 12">
    <name type="scientific">Solanum verrucosum</name>
    <dbReference type="NCBI Taxonomy" id="315347"/>
    <lineage>
        <taxon>Eukaryota</taxon>
        <taxon>Viridiplantae</taxon>
        <taxon>Streptophyta</taxon>
        <taxon>Embryophyta</taxon>
        <taxon>Tracheophyta</taxon>
        <taxon>Spermatophyta</taxon>
        <taxon>Magnoliopsida</taxon>
        <taxon>eudicotyledons</taxon>
        <taxon>Gunneridae</taxon>
        <taxon>Pentapetalae</taxon>
        <taxon>asterids</taxon>
        <taxon>lamiids</taxon>
        <taxon>Solanales</taxon>
        <taxon>Solanaceae</taxon>
        <taxon>Solanoideae</taxon>
        <taxon>Solaneae</taxon>
        <taxon>Solanum</taxon>
    </lineage>
</organism>
<evidence type="ECO:0000256" key="8">
    <source>
        <dbReference type="ARBA" id="ARBA00022918"/>
    </source>
</evidence>
<dbReference type="InterPro" id="IPR043502">
    <property type="entry name" value="DNA/RNA_pol_sf"/>
</dbReference>
<evidence type="ECO:0000256" key="7">
    <source>
        <dbReference type="ARBA" id="ARBA00022801"/>
    </source>
</evidence>
<keyword evidence="12" id="KW-1185">Reference proteome</keyword>
<keyword evidence="4" id="KW-0540">Nuclease</keyword>
<dbReference type="InterPro" id="IPR043128">
    <property type="entry name" value="Rev_trsase/Diguanyl_cyclase"/>
</dbReference>
<evidence type="ECO:0000256" key="5">
    <source>
        <dbReference type="ARBA" id="ARBA00022750"/>
    </source>
</evidence>